<comment type="caution">
    <text evidence="1">The sequence shown here is derived from an EMBL/GenBank/DDBJ whole genome shotgun (WGS) entry which is preliminary data.</text>
</comment>
<sequence>MSGEPAQEQQEEALFIADDVSNIIKESVELVLANQTYNHNRVGPQTSAIVEECMKRLANRNKPMKYVCTTLIMQKNGAGLHTASSCYWDNNTDGSRTIRWENKSIYCITTVFGLAI</sequence>
<protein>
    <recommendedName>
        <fullName evidence="3">Dynein light chain</fullName>
    </recommendedName>
</protein>
<dbReference type="InterPro" id="IPR005334">
    <property type="entry name" value="Tctex-1-like"/>
</dbReference>
<dbReference type="OrthoDB" id="10059120at2759"/>
<organism evidence="1 2">
    <name type="scientific">Pycnococcus provasolii</name>
    <dbReference type="NCBI Taxonomy" id="41880"/>
    <lineage>
        <taxon>Eukaryota</taxon>
        <taxon>Viridiplantae</taxon>
        <taxon>Chlorophyta</taxon>
        <taxon>Pseudoscourfieldiophyceae</taxon>
        <taxon>Pseudoscourfieldiales</taxon>
        <taxon>Pycnococcaceae</taxon>
        <taxon>Pycnococcus</taxon>
    </lineage>
</organism>
<dbReference type="PANTHER" id="PTHR21255:SF4">
    <property type="entry name" value="DYNEIN LIGHT CHAIN TCTEX-TYPE"/>
    <property type="match status" value="1"/>
</dbReference>
<dbReference type="InterPro" id="IPR038586">
    <property type="entry name" value="Tctex-1-like_sf"/>
</dbReference>
<dbReference type="AlphaFoldDB" id="A0A830HEP4"/>
<dbReference type="GO" id="GO:0005868">
    <property type="term" value="C:cytoplasmic dynein complex"/>
    <property type="evidence" value="ECO:0007669"/>
    <property type="project" value="TreeGrafter"/>
</dbReference>
<dbReference type="Pfam" id="PF03645">
    <property type="entry name" value="Tctex-1"/>
    <property type="match status" value="1"/>
</dbReference>
<accession>A0A830HEP4</accession>
<evidence type="ECO:0008006" key="3">
    <source>
        <dbReference type="Google" id="ProtNLM"/>
    </source>
</evidence>
<reference evidence="1" key="1">
    <citation type="submission" date="2020-10" db="EMBL/GenBank/DDBJ databases">
        <title>Unveiling of a novel bifunctional photoreceptor, Dualchrome1, isolated from a cosmopolitan green alga.</title>
        <authorList>
            <person name="Suzuki S."/>
            <person name="Kawachi M."/>
        </authorList>
    </citation>
    <scope>NUCLEOTIDE SEQUENCE</scope>
    <source>
        <strain evidence="1">NIES 2893</strain>
    </source>
</reference>
<name>A0A830HEP4_9CHLO</name>
<proteinExistence type="predicted"/>
<dbReference type="PANTHER" id="PTHR21255">
    <property type="entry name" value="T-COMPLEX-ASSOCIATED-TESTIS-EXPRESSED 1/ DYNEIN LIGHT CHAIN"/>
    <property type="match status" value="1"/>
</dbReference>
<dbReference type="Proteomes" id="UP000660262">
    <property type="component" value="Unassembled WGS sequence"/>
</dbReference>
<dbReference type="Gene3D" id="3.30.1140.40">
    <property type="entry name" value="Tctex-1"/>
    <property type="match status" value="1"/>
</dbReference>
<evidence type="ECO:0000313" key="1">
    <source>
        <dbReference type="EMBL" id="GHP05228.1"/>
    </source>
</evidence>
<dbReference type="GO" id="GO:0007018">
    <property type="term" value="P:microtubule-based movement"/>
    <property type="evidence" value="ECO:0007669"/>
    <property type="project" value="TreeGrafter"/>
</dbReference>
<dbReference type="GO" id="GO:0045505">
    <property type="term" value="F:dynein intermediate chain binding"/>
    <property type="evidence" value="ECO:0007669"/>
    <property type="project" value="TreeGrafter"/>
</dbReference>
<keyword evidence="2" id="KW-1185">Reference proteome</keyword>
<evidence type="ECO:0000313" key="2">
    <source>
        <dbReference type="Proteomes" id="UP000660262"/>
    </source>
</evidence>
<dbReference type="EMBL" id="BNJQ01000009">
    <property type="protein sequence ID" value="GHP05228.1"/>
    <property type="molecule type" value="Genomic_DNA"/>
</dbReference>
<dbReference type="CDD" id="cd21455">
    <property type="entry name" value="DLC-like_DYNLT1_DYNLT3"/>
    <property type="match status" value="1"/>
</dbReference>
<dbReference type="GO" id="GO:0005737">
    <property type="term" value="C:cytoplasm"/>
    <property type="evidence" value="ECO:0007669"/>
    <property type="project" value="TreeGrafter"/>
</dbReference>
<gene>
    <name evidence="1" type="ORF">PPROV_000398000</name>
</gene>